<sequence>MAVPVHLILTDDGGALTRGSSDAIGREGSIELRGLQHNLAIPTDPMTGKVTGTRQHSPFQFSKELDSSSPYLFKATATGQNLKSAEICMSCFTGGYGSGSASFAVCTLHFPTNITYCLNSEFTRQKTFACPITQIVR</sequence>
<accession>A0A317PZG6</accession>
<dbReference type="SUPFAM" id="SSF141452">
    <property type="entry name" value="Hcp1-like"/>
    <property type="match status" value="1"/>
</dbReference>
<evidence type="ECO:0000313" key="2">
    <source>
        <dbReference type="Proteomes" id="UP000246744"/>
    </source>
</evidence>
<name>A0A317PZG6_9ENTR</name>
<evidence type="ECO:0000313" key="1">
    <source>
        <dbReference type="EMBL" id="PWW09205.1"/>
    </source>
</evidence>
<dbReference type="InterPro" id="IPR008514">
    <property type="entry name" value="T6SS_Hcp"/>
</dbReference>
<organism evidence="1 2">
    <name type="scientific">Mangrovibacter plantisponsor</name>
    <dbReference type="NCBI Taxonomy" id="451513"/>
    <lineage>
        <taxon>Bacteria</taxon>
        <taxon>Pseudomonadati</taxon>
        <taxon>Pseudomonadota</taxon>
        <taxon>Gammaproteobacteria</taxon>
        <taxon>Enterobacterales</taxon>
        <taxon>Enterobacteriaceae</taxon>
        <taxon>Mangrovibacter</taxon>
    </lineage>
</organism>
<dbReference type="InterPro" id="IPR036624">
    <property type="entry name" value="Hcp1-lik_sf"/>
</dbReference>
<dbReference type="Pfam" id="PF05638">
    <property type="entry name" value="T6SS_HCP"/>
    <property type="match status" value="1"/>
</dbReference>
<dbReference type="OrthoDB" id="5674026at2"/>
<reference evidence="1 2" key="1">
    <citation type="submission" date="2018-05" db="EMBL/GenBank/DDBJ databases">
        <title>Genomic Encyclopedia of Type Strains, Phase IV (KMG-IV): sequencing the most valuable type-strain genomes for metagenomic binning, comparative biology and taxonomic classification.</title>
        <authorList>
            <person name="Goeker M."/>
        </authorList>
    </citation>
    <scope>NUCLEOTIDE SEQUENCE [LARGE SCALE GENOMIC DNA]</scope>
    <source>
        <strain evidence="1 2">DSM 19579</strain>
    </source>
</reference>
<gene>
    <name evidence="1" type="ORF">DES37_106329</name>
</gene>
<keyword evidence="2" id="KW-1185">Reference proteome</keyword>
<dbReference type="Gene3D" id="2.30.110.20">
    <property type="entry name" value="Hcp1-like"/>
    <property type="match status" value="1"/>
</dbReference>
<protein>
    <submittedName>
        <fullName evidence="1">Type VI secretion system Hcp family effector</fullName>
    </submittedName>
</protein>
<comment type="caution">
    <text evidence="1">The sequence shown here is derived from an EMBL/GenBank/DDBJ whole genome shotgun (WGS) entry which is preliminary data.</text>
</comment>
<dbReference type="Proteomes" id="UP000246744">
    <property type="component" value="Unassembled WGS sequence"/>
</dbReference>
<dbReference type="AlphaFoldDB" id="A0A317PZG6"/>
<proteinExistence type="predicted"/>
<dbReference type="NCBIfam" id="TIGR03344">
    <property type="entry name" value="VI_effect_Hcp1"/>
    <property type="match status" value="1"/>
</dbReference>
<dbReference type="EMBL" id="QGTS01000006">
    <property type="protein sequence ID" value="PWW09205.1"/>
    <property type="molecule type" value="Genomic_DNA"/>
</dbReference>